<sequence>MDSESDLKPIVPLAAAAAAGSLMLSNCEQNPLGKLMEQYNRLASESRIITSNEKLSKKDSRSTESIAAAAAAAAAGATFVDTIPYTNAAVYPPYSWTAATSTPWWTADPAGTWPSLPYSSAVGTENASTSYSPYLGPQFQGLLSAATVPVTAVVGSSSGTSNQVSISNYNSNSTKSLSKILGNGNSTTHAGGGKLPARSNCECPNCQEAERLGELLNLHIFYFSEKLIQKKFFTVKCKNYTKVA</sequence>
<accession>A0A0N5CJ99</accession>
<dbReference type="STRING" id="103827.A0A0N5CJ99"/>
<evidence type="ECO:0000313" key="3">
    <source>
        <dbReference type="WBParaSite" id="TCLT_0000009601-mRNA-1"/>
    </source>
</evidence>
<evidence type="ECO:0000313" key="1">
    <source>
        <dbReference type="EMBL" id="VDM94927.1"/>
    </source>
</evidence>
<dbReference type="AlphaFoldDB" id="A0A0N5CJ99"/>
<reference evidence="1 2" key="2">
    <citation type="submission" date="2018-11" db="EMBL/GenBank/DDBJ databases">
        <authorList>
            <consortium name="Pathogen Informatics"/>
        </authorList>
    </citation>
    <scope>NUCLEOTIDE SEQUENCE [LARGE SCALE GENOMIC DNA]</scope>
</reference>
<protein>
    <submittedName>
        <fullName evidence="3">C2H2-type domain-containing protein</fullName>
    </submittedName>
</protein>
<organism evidence="3">
    <name type="scientific">Thelazia callipaeda</name>
    <name type="common">Oriental eyeworm</name>
    <name type="synonym">Parasitic nematode</name>
    <dbReference type="NCBI Taxonomy" id="103827"/>
    <lineage>
        <taxon>Eukaryota</taxon>
        <taxon>Metazoa</taxon>
        <taxon>Ecdysozoa</taxon>
        <taxon>Nematoda</taxon>
        <taxon>Chromadorea</taxon>
        <taxon>Rhabditida</taxon>
        <taxon>Spirurina</taxon>
        <taxon>Spiruromorpha</taxon>
        <taxon>Thelazioidea</taxon>
        <taxon>Thelaziidae</taxon>
        <taxon>Thelazia</taxon>
    </lineage>
</organism>
<gene>
    <name evidence="1" type="ORF">TCLT_LOCUS97</name>
</gene>
<dbReference type="OrthoDB" id="6365676at2759"/>
<reference evidence="3" key="1">
    <citation type="submission" date="2017-02" db="UniProtKB">
        <authorList>
            <consortium name="WormBaseParasite"/>
        </authorList>
    </citation>
    <scope>IDENTIFICATION</scope>
</reference>
<dbReference type="Proteomes" id="UP000276776">
    <property type="component" value="Unassembled WGS sequence"/>
</dbReference>
<keyword evidence="2" id="KW-1185">Reference proteome</keyword>
<dbReference type="WBParaSite" id="TCLT_0000009601-mRNA-1">
    <property type="protein sequence ID" value="TCLT_0000009601-mRNA-1"/>
    <property type="gene ID" value="TCLT_0000009601"/>
</dbReference>
<dbReference type="OMA" id="RSNCECP"/>
<dbReference type="EMBL" id="UYYF01000006">
    <property type="protein sequence ID" value="VDM94927.1"/>
    <property type="molecule type" value="Genomic_DNA"/>
</dbReference>
<proteinExistence type="predicted"/>
<evidence type="ECO:0000313" key="2">
    <source>
        <dbReference type="Proteomes" id="UP000276776"/>
    </source>
</evidence>
<name>A0A0N5CJ99_THECL</name>